<feature type="transmembrane region" description="Helical" evidence="5">
    <location>
        <begin position="254"/>
        <end position="281"/>
    </location>
</feature>
<evidence type="ECO:0000313" key="7">
    <source>
        <dbReference type="EMBL" id="CAD8043177.1"/>
    </source>
</evidence>
<gene>
    <name evidence="7" type="ORF">PPRIM_AZ9-3.1.T0040400</name>
</gene>
<reference evidence="7" key="1">
    <citation type="submission" date="2021-01" db="EMBL/GenBank/DDBJ databases">
        <authorList>
            <consortium name="Genoscope - CEA"/>
            <person name="William W."/>
        </authorList>
    </citation>
    <scope>NUCLEOTIDE SEQUENCE</scope>
</reference>
<dbReference type="PROSITE" id="PS50042">
    <property type="entry name" value="CNMP_BINDING_3"/>
    <property type="match status" value="1"/>
</dbReference>
<dbReference type="GO" id="GO:0005249">
    <property type="term" value="F:voltage-gated potassium channel activity"/>
    <property type="evidence" value="ECO:0007669"/>
    <property type="project" value="TreeGrafter"/>
</dbReference>
<dbReference type="Pfam" id="PF00027">
    <property type="entry name" value="cNMP_binding"/>
    <property type="match status" value="1"/>
</dbReference>
<dbReference type="Proteomes" id="UP000688137">
    <property type="component" value="Unassembled WGS sequence"/>
</dbReference>
<evidence type="ECO:0000259" key="6">
    <source>
        <dbReference type="PROSITE" id="PS50042"/>
    </source>
</evidence>
<keyword evidence="4 5" id="KW-0472">Membrane</keyword>
<dbReference type="Pfam" id="PF00520">
    <property type="entry name" value="Ion_trans"/>
    <property type="match status" value="1"/>
</dbReference>
<accession>A0A8S1JNI0</accession>
<dbReference type="InterPro" id="IPR005821">
    <property type="entry name" value="Ion_trans_dom"/>
</dbReference>
<evidence type="ECO:0000313" key="8">
    <source>
        <dbReference type="Proteomes" id="UP000688137"/>
    </source>
</evidence>
<dbReference type="PANTHER" id="PTHR45689">
    <property type="entry name" value="I[[H]] CHANNEL, ISOFORM E"/>
    <property type="match status" value="1"/>
</dbReference>
<dbReference type="InterPro" id="IPR051413">
    <property type="entry name" value="K/Na_HCN_channel"/>
</dbReference>
<organism evidence="7 8">
    <name type="scientific">Paramecium primaurelia</name>
    <dbReference type="NCBI Taxonomy" id="5886"/>
    <lineage>
        <taxon>Eukaryota</taxon>
        <taxon>Sar</taxon>
        <taxon>Alveolata</taxon>
        <taxon>Ciliophora</taxon>
        <taxon>Intramacronucleata</taxon>
        <taxon>Oligohymenophorea</taxon>
        <taxon>Peniculida</taxon>
        <taxon>Parameciidae</taxon>
        <taxon>Paramecium</taxon>
    </lineage>
</organism>
<evidence type="ECO:0000256" key="2">
    <source>
        <dbReference type="ARBA" id="ARBA00022692"/>
    </source>
</evidence>
<protein>
    <recommendedName>
        <fullName evidence="6">Cyclic nucleotide-binding domain-containing protein</fullName>
    </recommendedName>
</protein>
<evidence type="ECO:0000256" key="4">
    <source>
        <dbReference type="ARBA" id="ARBA00023136"/>
    </source>
</evidence>
<feature type="transmembrane region" description="Helical" evidence="5">
    <location>
        <begin position="119"/>
        <end position="139"/>
    </location>
</feature>
<dbReference type="AlphaFoldDB" id="A0A8S1JNI0"/>
<dbReference type="GO" id="GO:0035725">
    <property type="term" value="P:sodium ion transmembrane transport"/>
    <property type="evidence" value="ECO:0007669"/>
    <property type="project" value="TreeGrafter"/>
</dbReference>
<dbReference type="GO" id="GO:0098855">
    <property type="term" value="C:HCN channel complex"/>
    <property type="evidence" value="ECO:0007669"/>
    <property type="project" value="TreeGrafter"/>
</dbReference>
<evidence type="ECO:0000256" key="3">
    <source>
        <dbReference type="ARBA" id="ARBA00022989"/>
    </source>
</evidence>
<keyword evidence="2 5" id="KW-0812">Transmembrane</keyword>
<sequence>MNEKKQNEYLLTNRKEKEWLNIKQLKFLNDTAVTSDDSDDEFKNNKEFEIFVKQKKKFQWEQRSLTILSQKSNKFYTRAISLKINHYMIQINNLLKKIKKHITPLPPYVITPDGSIKMIWDLLCLAFVIYEMISIPFQISFEMEINQEISITSLGVFTLDILLNFNTGVYLDGILSMKRQKIAKSYLSFWFWIDLISTFPYDIIINESESLIQSPKLLRLFKFLKFIHILKLLRLAKLKKFFDKLDEYIQNIRIIGVVLTFFKLFVLVLFLAHVLGCIFHYTSKEETGSWLGDNEDADWKIRYIYSLYWGIATMTTVGYGDISPITPTERGLGIFFLLVACGGFAFTMNSIGFALSTLEERKNNRKSRVNNLNKYMKQANISDGLQNKLRKYLEYVWDSNQILLNDITSSLSFELTQNILEQVNGNLFGHIHIFWHFHTRKFLIEGIIPILEDKLYLPEEVIFNEIPLINYDLFLIQKGDVTIYFMKTNIVIDNKVKYDYFGEISFFTNQVRSASAKSKQFSHIFVLNQKKYLQIAKLYPRDLQQYFNVRNTILFDKDYSFLQVRCHVCQMDDHLAKECPVLHFQVNAPHFLSFLHQYQRVYQASYIRKDRIDYNARSSLYQIQQSQRRFLQINSRRQTFINYKGPTNTFFINYYDVDYEELYKNDNPPSKIISSLQNSFFNNKNKKKFDLLDLDYDIDSSSFSSKGSPGQLTKKMMIEEEYIDQVASDRFNTLIDQINSIKQKKRSFSHIHFTLFPDFDKIQIYSEFCQQYNVDNVLQRYKIAQKKGLMSQIPPKYTLFGLEEFISYQQYYCFYLNKSDVYRYYTKSHQKKGDIYYGCENSRIFNLTRVEKKRNKYIKVDQLRKQDFIKLCSINV</sequence>
<feature type="domain" description="Cyclic nucleotide-binding" evidence="6">
    <location>
        <begin position="472"/>
        <end position="535"/>
    </location>
</feature>
<proteinExistence type="predicted"/>
<feature type="transmembrane region" description="Helical" evidence="5">
    <location>
        <begin position="301"/>
        <end position="320"/>
    </location>
</feature>
<dbReference type="PANTHER" id="PTHR45689:SF5">
    <property type="entry name" value="I[[H]] CHANNEL, ISOFORM E"/>
    <property type="match status" value="1"/>
</dbReference>
<dbReference type="GO" id="GO:0003254">
    <property type="term" value="P:regulation of membrane depolarization"/>
    <property type="evidence" value="ECO:0007669"/>
    <property type="project" value="TreeGrafter"/>
</dbReference>
<comment type="subcellular location">
    <subcellularLocation>
        <location evidence="1">Membrane</location>
        <topology evidence="1">Multi-pass membrane protein</topology>
    </subcellularLocation>
</comment>
<name>A0A8S1JNI0_PARPR</name>
<dbReference type="InterPro" id="IPR000595">
    <property type="entry name" value="cNMP-bd_dom"/>
</dbReference>
<feature type="transmembrane region" description="Helical" evidence="5">
    <location>
        <begin position="332"/>
        <end position="355"/>
    </location>
</feature>
<evidence type="ECO:0000256" key="5">
    <source>
        <dbReference type="SAM" id="Phobius"/>
    </source>
</evidence>
<keyword evidence="3 5" id="KW-1133">Transmembrane helix</keyword>
<comment type="caution">
    <text evidence="7">The sequence shown here is derived from an EMBL/GenBank/DDBJ whole genome shotgun (WGS) entry which is preliminary data.</text>
</comment>
<evidence type="ECO:0000256" key="1">
    <source>
        <dbReference type="ARBA" id="ARBA00004141"/>
    </source>
</evidence>
<dbReference type="EMBL" id="CAJJDM010000001">
    <property type="protein sequence ID" value="CAD8043177.1"/>
    <property type="molecule type" value="Genomic_DNA"/>
</dbReference>
<feature type="transmembrane region" description="Helical" evidence="5">
    <location>
        <begin position="151"/>
        <end position="175"/>
    </location>
</feature>
<keyword evidence="8" id="KW-1185">Reference proteome</keyword>
<dbReference type="CDD" id="cd00038">
    <property type="entry name" value="CAP_ED"/>
    <property type="match status" value="1"/>
</dbReference>